<sequence length="49" mass="5614">SLEQAHKKQKVDYPSDLQLPTAFWGNLLSPYEASHQRLTSSYSKICSPY</sequence>
<gene>
    <name evidence="1" type="ORF">BGW36DRAFT_300574</name>
</gene>
<protein>
    <submittedName>
        <fullName evidence="1">Uncharacterized protein</fullName>
    </submittedName>
</protein>
<evidence type="ECO:0000313" key="2">
    <source>
        <dbReference type="Proteomes" id="UP001201262"/>
    </source>
</evidence>
<evidence type="ECO:0000313" key="1">
    <source>
        <dbReference type="EMBL" id="KAH8693848.1"/>
    </source>
</evidence>
<keyword evidence="2" id="KW-1185">Reference proteome</keyword>
<dbReference type="EMBL" id="JAJTJA010000009">
    <property type="protein sequence ID" value="KAH8693848.1"/>
    <property type="molecule type" value="Genomic_DNA"/>
</dbReference>
<reference evidence="1" key="1">
    <citation type="submission" date="2021-12" db="EMBL/GenBank/DDBJ databases">
        <title>Convergent genome expansion in fungi linked to evolution of root-endophyte symbiosis.</title>
        <authorList>
            <consortium name="DOE Joint Genome Institute"/>
            <person name="Ke Y.-H."/>
            <person name="Bonito G."/>
            <person name="Liao H.-L."/>
            <person name="Looney B."/>
            <person name="Rojas-Flechas A."/>
            <person name="Nash J."/>
            <person name="Hameed K."/>
            <person name="Schadt C."/>
            <person name="Martin F."/>
            <person name="Crous P.W."/>
            <person name="Miettinen O."/>
            <person name="Magnuson J.K."/>
            <person name="Labbe J."/>
            <person name="Jacobson D."/>
            <person name="Doktycz M.J."/>
            <person name="Veneault-Fourrey C."/>
            <person name="Kuo A."/>
            <person name="Mondo S."/>
            <person name="Calhoun S."/>
            <person name="Riley R."/>
            <person name="Ohm R."/>
            <person name="LaButti K."/>
            <person name="Andreopoulos B."/>
            <person name="Pangilinan J."/>
            <person name="Nolan M."/>
            <person name="Tritt A."/>
            <person name="Clum A."/>
            <person name="Lipzen A."/>
            <person name="Daum C."/>
            <person name="Barry K."/>
            <person name="Grigoriev I.V."/>
            <person name="Vilgalys R."/>
        </authorList>
    </citation>
    <scope>NUCLEOTIDE SEQUENCE</scope>
    <source>
        <strain evidence="1">PMI_201</strain>
    </source>
</reference>
<comment type="caution">
    <text evidence="1">The sequence shown here is derived from an EMBL/GenBank/DDBJ whole genome shotgun (WGS) entry which is preliminary data.</text>
</comment>
<dbReference type="Proteomes" id="UP001201262">
    <property type="component" value="Unassembled WGS sequence"/>
</dbReference>
<feature type="non-terminal residue" evidence="1">
    <location>
        <position position="1"/>
    </location>
</feature>
<organism evidence="1 2">
    <name type="scientific">Talaromyces proteolyticus</name>
    <dbReference type="NCBI Taxonomy" id="1131652"/>
    <lineage>
        <taxon>Eukaryota</taxon>
        <taxon>Fungi</taxon>
        <taxon>Dikarya</taxon>
        <taxon>Ascomycota</taxon>
        <taxon>Pezizomycotina</taxon>
        <taxon>Eurotiomycetes</taxon>
        <taxon>Eurotiomycetidae</taxon>
        <taxon>Eurotiales</taxon>
        <taxon>Trichocomaceae</taxon>
        <taxon>Talaromyces</taxon>
        <taxon>Talaromyces sect. Bacilispori</taxon>
    </lineage>
</organism>
<accession>A0AAD4PTS5</accession>
<dbReference type="AlphaFoldDB" id="A0AAD4PTS5"/>
<dbReference type="RefSeq" id="XP_046069518.1">
    <property type="nucleotide sequence ID" value="XM_046211643.1"/>
</dbReference>
<proteinExistence type="predicted"/>
<dbReference type="GeneID" id="70241930"/>
<name>A0AAD4PTS5_9EURO</name>